<evidence type="ECO:0000313" key="1">
    <source>
        <dbReference type="EMBL" id="KAL0566246.1"/>
    </source>
</evidence>
<protein>
    <recommendedName>
        <fullName evidence="3">F-box domain-containing protein</fullName>
    </recommendedName>
</protein>
<name>A0ABR3ETX0_9AGAR</name>
<evidence type="ECO:0000313" key="2">
    <source>
        <dbReference type="Proteomes" id="UP001465976"/>
    </source>
</evidence>
<comment type="caution">
    <text evidence="1">The sequence shown here is derived from an EMBL/GenBank/DDBJ whole genome shotgun (WGS) entry which is preliminary data.</text>
</comment>
<keyword evidence="2" id="KW-1185">Reference proteome</keyword>
<organism evidence="1 2">
    <name type="scientific">Marasmius crinis-equi</name>
    <dbReference type="NCBI Taxonomy" id="585013"/>
    <lineage>
        <taxon>Eukaryota</taxon>
        <taxon>Fungi</taxon>
        <taxon>Dikarya</taxon>
        <taxon>Basidiomycota</taxon>
        <taxon>Agaricomycotina</taxon>
        <taxon>Agaricomycetes</taxon>
        <taxon>Agaricomycetidae</taxon>
        <taxon>Agaricales</taxon>
        <taxon>Marasmiineae</taxon>
        <taxon>Marasmiaceae</taxon>
        <taxon>Marasmius</taxon>
    </lineage>
</organism>
<dbReference type="Proteomes" id="UP001465976">
    <property type="component" value="Unassembled WGS sequence"/>
</dbReference>
<dbReference type="EMBL" id="JBAHYK010001960">
    <property type="protein sequence ID" value="KAL0566246.1"/>
    <property type="molecule type" value="Genomic_DNA"/>
</dbReference>
<gene>
    <name evidence="1" type="ORF">V5O48_015770</name>
</gene>
<evidence type="ECO:0008006" key="3">
    <source>
        <dbReference type="Google" id="ProtNLM"/>
    </source>
</evidence>
<proteinExistence type="predicted"/>
<reference evidence="1 2" key="1">
    <citation type="submission" date="2024-02" db="EMBL/GenBank/DDBJ databases">
        <title>A draft genome for the cacao thread blight pathogen Marasmius crinis-equi.</title>
        <authorList>
            <person name="Cohen S.P."/>
            <person name="Baruah I.K."/>
            <person name="Amoako-Attah I."/>
            <person name="Bukari Y."/>
            <person name="Meinhardt L.W."/>
            <person name="Bailey B.A."/>
        </authorList>
    </citation>
    <scope>NUCLEOTIDE SEQUENCE [LARGE SCALE GENOMIC DNA]</scope>
    <source>
        <strain evidence="1 2">GH-76</strain>
    </source>
</reference>
<sequence>MSTPIELARLQFLCLDDQLEDRGSKENSDILYLLLTSLTTPSLLHLRLRCKDMKGGWPTALLAMFRRSMSSLGELALDISAFRLQESLDLVALLELTPTLTELKVLCARDERDGSNCSEKPHRPLSIATPFVSDLLAKLKEPYSSSCRFLPHLECITLTLNGVLLDPKTVATILEIGSSKDRRYSDVNSTKSLTSILLERIPNRWQLKKDFYPMSTLEPEILDAIADLAHDGVKILY</sequence>
<accession>A0ABR3ETX0</accession>